<comment type="subcellular location">
    <subcellularLocation>
        <location evidence="1">Nucleus</location>
    </subcellularLocation>
</comment>
<dbReference type="PROSITE" id="PS00463">
    <property type="entry name" value="ZN2_CY6_FUNGAL_1"/>
    <property type="match status" value="1"/>
</dbReference>
<organism evidence="7 8">
    <name type="scientific">Rhizophagus irregularis (strain DAOM 197198w)</name>
    <name type="common">Glomus intraradices</name>
    <dbReference type="NCBI Taxonomy" id="1432141"/>
    <lineage>
        <taxon>Eukaryota</taxon>
        <taxon>Fungi</taxon>
        <taxon>Fungi incertae sedis</taxon>
        <taxon>Mucoromycota</taxon>
        <taxon>Glomeromycotina</taxon>
        <taxon>Glomeromycetes</taxon>
        <taxon>Glomerales</taxon>
        <taxon>Glomeraceae</taxon>
        <taxon>Rhizophagus</taxon>
    </lineage>
</organism>
<dbReference type="GO" id="GO:0045944">
    <property type="term" value="P:positive regulation of transcription by RNA polymerase II"/>
    <property type="evidence" value="ECO:0007669"/>
    <property type="project" value="TreeGrafter"/>
</dbReference>
<dbReference type="SUPFAM" id="SSF57701">
    <property type="entry name" value="Zn2/Cys6 DNA-binding domain"/>
    <property type="match status" value="1"/>
</dbReference>
<dbReference type="Proteomes" id="UP000022910">
    <property type="component" value="Unassembled WGS sequence"/>
</dbReference>
<dbReference type="PANTHER" id="PTHR47540">
    <property type="entry name" value="THIAMINE REPRESSIBLE GENES REGULATORY PROTEIN THI5"/>
    <property type="match status" value="1"/>
</dbReference>
<keyword evidence="5" id="KW-0539">Nucleus</keyword>
<feature type="domain" description="Zn(2)-C6 fungal-type" evidence="6">
    <location>
        <begin position="13"/>
        <end position="42"/>
    </location>
</feature>
<dbReference type="SMART" id="SM00066">
    <property type="entry name" value="GAL4"/>
    <property type="match status" value="1"/>
</dbReference>
<keyword evidence="2" id="KW-0805">Transcription regulation</keyword>
<dbReference type="PANTHER" id="PTHR47540:SF2">
    <property type="entry name" value="ZN(II)2CYS6 TRANSCRIPTION FACTOR (EUROFUNG)"/>
    <property type="match status" value="1"/>
</dbReference>
<dbReference type="InterPro" id="IPR051711">
    <property type="entry name" value="Stress_Response_Reg"/>
</dbReference>
<dbReference type="InterPro" id="IPR036864">
    <property type="entry name" value="Zn2-C6_fun-type_DNA-bd_sf"/>
</dbReference>
<gene>
    <name evidence="7" type="ORF">RirG_260640</name>
</gene>
<evidence type="ECO:0000256" key="5">
    <source>
        <dbReference type="ARBA" id="ARBA00023242"/>
    </source>
</evidence>
<dbReference type="AlphaFoldDB" id="A0A015L9T5"/>
<dbReference type="GO" id="GO:0008270">
    <property type="term" value="F:zinc ion binding"/>
    <property type="evidence" value="ECO:0007669"/>
    <property type="project" value="InterPro"/>
</dbReference>
<sequence>MPCDRIRRNITTACNLCRKKKQKCNGKPVCSRCQEKKIKCDYPKPKKRGPPKNIEYFRPKFTTNNLYNNNKVETINLSNEVEVPNADPPPNQTLQPSLDNVTYNQPYFADAYQNNISNSYYSHYPVNTLDINPNVMITKETIENQVNEFIYYYNNQPNNAQ</sequence>
<dbReference type="GO" id="GO:0000981">
    <property type="term" value="F:DNA-binding transcription factor activity, RNA polymerase II-specific"/>
    <property type="evidence" value="ECO:0007669"/>
    <property type="project" value="InterPro"/>
</dbReference>
<dbReference type="Gene3D" id="4.10.240.10">
    <property type="entry name" value="Zn(2)-C6 fungal-type DNA-binding domain"/>
    <property type="match status" value="1"/>
</dbReference>
<dbReference type="InterPro" id="IPR001138">
    <property type="entry name" value="Zn2Cys6_DnaBD"/>
</dbReference>
<reference evidence="7 8" key="1">
    <citation type="submission" date="2014-02" db="EMBL/GenBank/DDBJ databases">
        <title>Single nucleus genome sequencing reveals high similarity among nuclei of an endomycorrhizal fungus.</title>
        <authorList>
            <person name="Lin K."/>
            <person name="Geurts R."/>
            <person name="Zhang Z."/>
            <person name="Limpens E."/>
            <person name="Saunders D.G."/>
            <person name="Mu D."/>
            <person name="Pang E."/>
            <person name="Cao H."/>
            <person name="Cha H."/>
            <person name="Lin T."/>
            <person name="Zhou Q."/>
            <person name="Shang Y."/>
            <person name="Li Y."/>
            <person name="Ivanov S."/>
            <person name="Sharma T."/>
            <person name="Velzen R.V."/>
            <person name="Ruijter N.D."/>
            <person name="Aanen D.K."/>
            <person name="Win J."/>
            <person name="Kamoun S."/>
            <person name="Bisseling T."/>
            <person name="Huang S."/>
        </authorList>
    </citation>
    <scope>NUCLEOTIDE SEQUENCE [LARGE SCALE GENOMIC DNA]</scope>
    <source>
        <strain evidence="8">DAOM197198w</strain>
    </source>
</reference>
<evidence type="ECO:0000313" key="7">
    <source>
        <dbReference type="EMBL" id="EXX51558.1"/>
    </source>
</evidence>
<dbReference type="PROSITE" id="PS50048">
    <property type="entry name" value="ZN2_CY6_FUNGAL_2"/>
    <property type="match status" value="1"/>
</dbReference>
<evidence type="ECO:0000256" key="1">
    <source>
        <dbReference type="ARBA" id="ARBA00004123"/>
    </source>
</evidence>
<keyword evidence="4" id="KW-0804">Transcription</keyword>
<dbReference type="GO" id="GO:0005634">
    <property type="term" value="C:nucleus"/>
    <property type="evidence" value="ECO:0007669"/>
    <property type="project" value="UniProtKB-SubCell"/>
</dbReference>
<protein>
    <recommendedName>
        <fullName evidence="6">Zn(2)-C6 fungal-type domain-containing protein</fullName>
    </recommendedName>
</protein>
<keyword evidence="3" id="KW-0238">DNA-binding</keyword>
<evidence type="ECO:0000313" key="8">
    <source>
        <dbReference type="Proteomes" id="UP000022910"/>
    </source>
</evidence>
<evidence type="ECO:0000256" key="2">
    <source>
        <dbReference type="ARBA" id="ARBA00023015"/>
    </source>
</evidence>
<evidence type="ECO:0000256" key="4">
    <source>
        <dbReference type="ARBA" id="ARBA00023163"/>
    </source>
</evidence>
<dbReference type="Pfam" id="PF00172">
    <property type="entry name" value="Zn_clus"/>
    <property type="match status" value="1"/>
</dbReference>
<keyword evidence="8" id="KW-1185">Reference proteome</keyword>
<proteinExistence type="predicted"/>
<evidence type="ECO:0000259" key="6">
    <source>
        <dbReference type="PROSITE" id="PS50048"/>
    </source>
</evidence>
<name>A0A015L9T5_RHIIW</name>
<dbReference type="GO" id="GO:0043565">
    <property type="term" value="F:sequence-specific DNA binding"/>
    <property type="evidence" value="ECO:0007669"/>
    <property type="project" value="TreeGrafter"/>
</dbReference>
<dbReference type="EMBL" id="JEMT01029647">
    <property type="protein sequence ID" value="EXX51558.1"/>
    <property type="molecule type" value="Genomic_DNA"/>
</dbReference>
<dbReference type="CDD" id="cd00067">
    <property type="entry name" value="GAL4"/>
    <property type="match status" value="1"/>
</dbReference>
<accession>A0A015L9T5</accession>
<dbReference type="HOGENOM" id="CLU_1644639_0_0_1"/>
<comment type="caution">
    <text evidence="7">The sequence shown here is derived from an EMBL/GenBank/DDBJ whole genome shotgun (WGS) entry which is preliminary data.</text>
</comment>
<dbReference type="OrthoDB" id="3362851at2759"/>
<evidence type="ECO:0000256" key="3">
    <source>
        <dbReference type="ARBA" id="ARBA00023125"/>
    </source>
</evidence>